<feature type="signal peptide" evidence="1">
    <location>
        <begin position="1"/>
        <end position="18"/>
    </location>
</feature>
<evidence type="ECO:0000313" key="2">
    <source>
        <dbReference type="EMBL" id="MBW48836.1"/>
    </source>
</evidence>
<dbReference type="AlphaFoldDB" id="A0A2M4B726"/>
<accession>A0A2M4B726</accession>
<sequence length="81" mass="9058">MMVPLMLCALSLISLSHNKNIFNPLCSRPTPRACDAMVVSKGWNTGWWAPGGCDMMMMMQQRDSHLPFFPLPPPFCGETTL</sequence>
<protein>
    <submittedName>
        <fullName evidence="2">Putative secreted protein</fullName>
    </submittedName>
</protein>
<proteinExistence type="predicted"/>
<feature type="chain" id="PRO_5014973356" evidence="1">
    <location>
        <begin position="19"/>
        <end position="81"/>
    </location>
</feature>
<evidence type="ECO:0000256" key="1">
    <source>
        <dbReference type="SAM" id="SignalP"/>
    </source>
</evidence>
<name>A0A2M4B726_9DIPT</name>
<organism evidence="2">
    <name type="scientific">Anopheles triannulatus</name>
    <dbReference type="NCBI Taxonomy" id="58253"/>
    <lineage>
        <taxon>Eukaryota</taxon>
        <taxon>Metazoa</taxon>
        <taxon>Ecdysozoa</taxon>
        <taxon>Arthropoda</taxon>
        <taxon>Hexapoda</taxon>
        <taxon>Insecta</taxon>
        <taxon>Pterygota</taxon>
        <taxon>Neoptera</taxon>
        <taxon>Endopterygota</taxon>
        <taxon>Diptera</taxon>
        <taxon>Nematocera</taxon>
        <taxon>Culicoidea</taxon>
        <taxon>Culicidae</taxon>
        <taxon>Anophelinae</taxon>
        <taxon>Anopheles</taxon>
    </lineage>
</organism>
<reference evidence="2" key="1">
    <citation type="submission" date="2018-01" db="EMBL/GenBank/DDBJ databases">
        <title>An insight into the sialome of Amazonian anophelines.</title>
        <authorList>
            <person name="Ribeiro J.M."/>
            <person name="Scarpassa V."/>
            <person name="Calvo E."/>
        </authorList>
    </citation>
    <scope>NUCLEOTIDE SEQUENCE</scope>
    <source>
        <tissue evidence="2">Salivary glands</tissue>
    </source>
</reference>
<dbReference type="EMBL" id="GGFK01015515">
    <property type="protein sequence ID" value="MBW48836.1"/>
    <property type="molecule type" value="Transcribed_RNA"/>
</dbReference>
<keyword evidence="1" id="KW-0732">Signal</keyword>